<dbReference type="SMART" id="SM00530">
    <property type="entry name" value="HTH_XRE"/>
    <property type="match status" value="1"/>
</dbReference>
<dbReference type="Proteomes" id="UP000321089">
    <property type="component" value="Unassembled WGS sequence"/>
</dbReference>
<dbReference type="AlphaFoldDB" id="A0A512TT43"/>
<sequence>MNPGMKVKLKRIELGINQKELAKKVDISNVTLGKIERGEYKEMRFITLVNLAKELGLDFMETFLSDED</sequence>
<dbReference type="Gene3D" id="1.10.260.40">
    <property type="entry name" value="lambda repressor-like DNA-binding domains"/>
    <property type="match status" value="1"/>
</dbReference>
<organism evidence="2 3">
    <name type="scientific">Clostridium butyricum</name>
    <dbReference type="NCBI Taxonomy" id="1492"/>
    <lineage>
        <taxon>Bacteria</taxon>
        <taxon>Bacillati</taxon>
        <taxon>Bacillota</taxon>
        <taxon>Clostridia</taxon>
        <taxon>Eubacteriales</taxon>
        <taxon>Clostridiaceae</taxon>
        <taxon>Clostridium</taxon>
    </lineage>
</organism>
<dbReference type="CDD" id="cd00093">
    <property type="entry name" value="HTH_XRE"/>
    <property type="match status" value="1"/>
</dbReference>
<dbReference type="SUPFAM" id="SSF47413">
    <property type="entry name" value="lambda repressor-like DNA-binding domains"/>
    <property type="match status" value="1"/>
</dbReference>
<evidence type="ECO:0000313" key="3">
    <source>
        <dbReference type="Proteomes" id="UP000321089"/>
    </source>
</evidence>
<comment type="caution">
    <text evidence="2">The sequence shown here is derived from an EMBL/GenBank/DDBJ whole genome shotgun (WGS) entry which is preliminary data.</text>
</comment>
<dbReference type="InterPro" id="IPR001387">
    <property type="entry name" value="Cro/C1-type_HTH"/>
</dbReference>
<feature type="domain" description="HTH cro/C1-type" evidence="1">
    <location>
        <begin position="7"/>
        <end position="59"/>
    </location>
</feature>
<accession>A0A512TT43</accession>
<reference evidence="2 3" key="1">
    <citation type="submission" date="2019-07" db="EMBL/GenBank/DDBJ databases">
        <title>Whole genome shotgun sequence of Clostridium butyricum NBRC 3858.</title>
        <authorList>
            <person name="Hosoyama A."/>
            <person name="Uohara A."/>
            <person name="Ohji S."/>
            <person name="Ichikawa N."/>
        </authorList>
    </citation>
    <scope>NUCLEOTIDE SEQUENCE [LARGE SCALE GENOMIC DNA]</scope>
    <source>
        <strain evidence="2 3">NBRC 3858</strain>
    </source>
</reference>
<dbReference type="InterPro" id="IPR010982">
    <property type="entry name" value="Lambda_DNA-bd_dom_sf"/>
</dbReference>
<dbReference type="Pfam" id="PF01381">
    <property type="entry name" value="HTH_3"/>
    <property type="match status" value="1"/>
</dbReference>
<name>A0A512TT43_CLOBU</name>
<proteinExistence type="predicted"/>
<dbReference type="PROSITE" id="PS50943">
    <property type="entry name" value="HTH_CROC1"/>
    <property type="match status" value="1"/>
</dbReference>
<dbReference type="RefSeq" id="WP_241393761.1">
    <property type="nucleotide sequence ID" value="NZ_BKBC01000095.1"/>
</dbReference>
<evidence type="ECO:0000259" key="1">
    <source>
        <dbReference type="PROSITE" id="PS50943"/>
    </source>
</evidence>
<gene>
    <name evidence="2" type="ORF">CBU02nite_37890</name>
</gene>
<dbReference type="EMBL" id="BKBC01000095">
    <property type="protein sequence ID" value="GEQ23283.1"/>
    <property type="molecule type" value="Genomic_DNA"/>
</dbReference>
<dbReference type="GO" id="GO:0003677">
    <property type="term" value="F:DNA binding"/>
    <property type="evidence" value="ECO:0007669"/>
    <property type="project" value="InterPro"/>
</dbReference>
<evidence type="ECO:0000313" key="2">
    <source>
        <dbReference type="EMBL" id="GEQ23283.1"/>
    </source>
</evidence>
<protein>
    <recommendedName>
        <fullName evidence="1">HTH cro/C1-type domain-containing protein</fullName>
    </recommendedName>
</protein>